<organism evidence="2 3">
    <name type="scientific">Lentinula lateritia</name>
    <dbReference type="NCBI Taxonomy" id="40482"/>
    <lineage>
        <taxon>Eukaryota</taxon>
        <taxon>Fungi</taxon>
        <taxon>Dikarya</taxon>
        <taxon>Basidiomycota</taxon>
        <taxon>Agaricomycotina</taxon>
        <taxon>Agaricomycetes</taxon>
        <taxon>Agaricomycetidae</taxon>
        <taxon>Agaricales</taxon>
        <taxon>Marasmiineae</taxon>
        <taxon>Omphalotaceae</taxon>
        <taxon>Lentinula</taxon>
    </lineage>
</organism>
<comment type="caution">
    <text evidence="2">The sequence shown here is derived from an EMBL/GenBank/DDBJ whole genome shotgun (WGS) entry which is preliminary data.</text>
</comment>
<dbReference type="Proteomes" id="UP001150217">
    <property type="component" value="Unassembled WGS sequence"/>
</dbReference>
<evidence type="ECO:0008006" key="4">
    <source>
        <dbReference type="Google" id="ProtNLM"/>
    </source>
</evidence>
<evidence type="ECO:0000313" key="3">
    <source>
        <dbReference type="Proteomes" id="UP001150217"/>
    </source>
</evidence>
<accession>A0ABQ8VCL7</accession>
<feature type="chain" id="PRO_5047323587" description="Secreted protein" evidence="1">
    <location>
        <begin position="19"/>
        <end position="118"/>
    </location>
</feature>
<feature type="signal peptide" evidence="1">
    <location>
        <begin position="1"/>
        <end position="18"/>
    </location>
</feature>
<name>A0ABQ8VCL7_9AGAR</name>
<proteinExistence type="predicted"/>
<evidence type="ECO:0000256" key="1">
    <source>
        <dbReference type="SAM" id="SignalP"/>
    </source>
</evidence>
<dbReference type="EMBL" id="JANVFT010000058">
    <property type="protein sequence ID" value="KAJ4481804.1"/>
    <property type="molecule type" value="Genomic_DNA"/>
</dbReference>
<keyword evidence="3" id="KW-1185">Reference proteome</keyword>
<keyword evidence="1" id="KW-0732">Signal</keyword>
<evidence type="ECO:0000313" key="2">
    <source>
        <dbReference type="EMBL" id="KAJ4481804.1"/>
    </source>
</evidence>
<gene>
    <name evidence="2" type="ORF">C8R41DRAFT_471247</name>
</gene>
<protein>
    <recommendedName>
        <fullName evidence="4">Secreted protein</fullName>
    </recommendedName>
</protein>
<sequence>MVQLSVPYVLLITVPTLAVSIYKSNKIHLVLAHCVSVRLTAFSILQHLCAARSCYVDPFRYERFGHTTVKKKSCCDVQISAREWQRSSVQSRGSVLIFTLFRSGNRAHDAIDPKEGFT</sequence>
<reference evidence="2" key="1">
    <citation type="submission" date="2022-08" db="EMBL/GenBank/DDBJ databases">
        <title>A Global Phylogenomic Analysis of the Shiitake Genus Lentinula.</title>
        <authorList>
            <consortium name="DOE Joint Genome Institute"/>
            <person name="Sierra-Patev S."/>
            <person name="Min B."/>
            <person name="Naranjo-Ortiz M."/>
            <person name="Looney B."/>
            <person name="Konkel Z."/>
            <person name="Slot J.C."/>
            <person name="Sakamoto Y."/>
            <person name="Steenwyk J.L."/>
            <person name="Rokas A."/>
            <person name="Carro J."/>
            <person name="Camarero S."/>
            <person name="Ferreira P."/>
            <person name="Molpeceres G."/>
            <person name="Ruiz-Duenas F.J."/>
            <person name="Serrano A."/>
            <person name="Henrissat B."/>
            <person name="Drula E."/>
            <person name="Hughes K.W."/>
            <person name="Mata J.L."/>
            <person name="Ishikawa N.K."/>
            <person name="Vargas-Isla R."/>
            <person name="Ushijima S."/>
            <person name="Smith C.A."/>
            <person name="Ahrendt S."/>
            <person name="Andreopoulos W."/>
            <person name="He G."/>
            <person name="Labutti K."/>
            <person name="Lipzen A."/>
            <person name="Ng V."/>
            <person name="Riley R."/>
            <person name="Sandor L."/>
            <person name="Barry K."/>
            <person name="Martinez A.T."/>
            <person name="Xiao Y."/>
            <person name="Gibbons J.G."/>
            <person name="Terashima K."/>
            <person name="Grigoriev I.V."/>
            <person name="Hibbett D.S."/>
        </authorList>
    </citation>
    <scope>NUCLEOTIDE SEQUENCE</scope>
    <source>
        <strain evidence="2">RHP3577 ss4</strain>
    </source>
</reference>